<keyword evidence="3" id="KW-1185">Reference proteome</keyword>
<dbReference type="Gene3D" id="2.60.40.10">
    <property type="entry name" value="Immunoglobulins"/>
    <property type="match status" value="1"/>
</dbReference>
<evidence type="ECO:0008006" key="4">
    <source>
        <dbReference type="Google" id="ProtNLM"/>
    </source>
</evidence>
<sequence length="143" mass="15667">MVSTKNIFAKVGLGMMLFVMLTFQACNLIEKLAEEGLLDPVANLTVTDNGSGDVVFKWDAASGATSAVSYALYVGKDRKAVAERKPETLRANLDTLELKVSYPISLPDYVSTGTDAEKTYYWVVDSSYYGVKVISKLQSYTVK</sequence>
<keyword evidence="1" id="KW-0472">Membrane</keyword>
<reference evidence="2 3" key="1">
    <citation type="submission" date="2023-04" db="EMBL/GenBank/DDBJ databases">
        <title>Spirochaete genome identified in red abalone sample constitutes a novel genus.</title>
        <authorList>
            <person name="Sharma S.P."/>
            <person name="Purcell C.M."/>
            <person name="Hyde J.R."/>
            <person name="Severin A.J."/>
        </authorList>
    </citation>
    <scope>NUCLEOTIDE SEQUENCE [LARGE SCALE GENOMIC DNA]</scope>
    <source>
        <strain evidence="2 3">SP-2023</strain>
    </source>
</reference>
<evidence type="ECO:0000313" key="2">
    <source>
        <dbReference type="EMBL" id="WGK70160.1"/>
    </source>
</evidence>
<dbReference type="RefSeq" id="WP_326928367.1">
    <property type="nucleotide sequence ID" value="NZ_CP123443.1"/>
</dbReference>
<dbReference type="Proteomes" id="UP001228690">
    <property type="component" value="Chromosome"/>
</dbReference>
<gene>
    <name evidence="2" type="ORF">P0082_04675</name>
</gene>
<dbReference type="PROSITE" id="PS51257">
    <property type="entry name" value="PROKAR_LIPOPROTEIN"/>
    <property type="match status" value="1"/>
</dbReference>
<keyword evidence="1" id="KW-1133">Transmembrane helix</keyword>
<name>A0ABY8MJG1_9SPIO</name>
<protein>
    <recommendedName>
        <fullName evidence="4">Lipoprotein</fullName>
    </recommendedName>
</protein>
<organism evidence="2 3">
    <name type="scientific">Candidatus Haliotispira prima</name>
    <dbReference type="NCBI Taxonomy" id="3034016"/>
    <lineage>
        <taxon>Bacteria</taxon>
        <taxon>Pseudomonadati</taxon>
        <taxon>Spirochaetota</taxon>
        <taxon>Spirochaetia</taxon>
        <taxon>Spirochaetales</taxon>
        <taxon>Spirochaetaceae</taxon>
        <taxon>Candidatus Haliotispira</taxon>
    </lineage>
</organism>
<dbReference type="EMBL" id="CP123443">
    <property type="protein sequence ID" value="WGK70160.1"/>
    <property type="molecule type" value="Genomic_DNA"/>
</dbReference>
<feature type="transmembrane region" description="Helical" evidence="1">
    <location>
        <begin position="7"/>
        <end position="25"/>
    </location>
</feature>
<accession>A0ABY8MJG1</accession>
<evidence type="ECO:0000313" key="3">
    <source>
        <dbReference type="Proteomes" id="UP001228690"/>
    </source>
</evidence>
<evidence type="ECO:0000256" key="1">
    <source>
        <dbReference type="SAM" id="Phobius"/>
    </source>
</evidence>
<proteinExistence type="predicted"/>
<keyword evidence="1" id="KW-0812">Transmembrane</keyword>
<dbReference type="InterPro" id="IPR013783">
    <property type="entry name" value="Ig-like_fold"/>
</dbReference>